<name>A0A1N6RFV3_9GAMM</name>
<evidence type="ECO:0000256" key="4">
    <source>
        <dbReference type="ARBA" id="ARBA00022448"/>
    </source>
</evidence>
<dbReference type="GO" id="GO:0005886">
    <property type="term" value="C:plasma membrane"/>
    <property type="evidence" value="ECO:0007669"/>
    <property type="project" value="UniProtKB-SubCell"/>
</dbReference>
<dbReference type="InterPro" id="IPR028053">
    <property type="entry name" value="Membr_insert_YidC_N"/>
</dbReference>
<evidence type="ECO:0000259" key="14">
    <source>
        <dbReference type="Pfam" id="PF02096"/>
    </source>
</evidence>
<dbReference type="InterPro" id="IPR001708">
    <property type="entry name" value="YidC/ALB3/OXA1/COX18"/>
</dbReference>
<feature type="transmembrane region" description="Helical" evidence="13">
    <location>
        <begin position="375"/>
        <end position="396"/>
    </location>
</feature>
<keyword evidence="10 13" id="KW-0143">Chaperone</keyword>
<protein>
    <recommendedName>
        <fullName evidence="3 13">Membrane protein insertase YidC</fullName>
    </recommendedName>
    <alternativeName>
        <fullName evidence="12 13">Foldase YidC</fullName>
    </alternativeName>
    <alternativeName>
        <fullName evidence="11 13">Membrane integrase YidC</fullName>
    </alternativeName>
    <alternativeName>
        <fullName evidence="13">Membrane protein YidC</fullName>
    </alternativeName>
</protein>
<dbReference type="PRINTS" id="PR00701">
    <property type="entry name" value="60KDINNERMP"/>
</dbReference>
<keyword evidence="8 13" id="KW-1133">Transmembrane helix</keyword>
<evidence type="ECO:0000259" key="15">
    <source>
        <dbReference type="Pfam" id="PF14849"/>
    </source>
</evidence>
<feature type="domain" description="Membrane insertase YidC N-terminal" evidence="15">
    <location>
        <begin position="86"/>
        <end position="363"/>
    </location>
</feature>
<organism evidence="16 17">
    <name type="scientific">Solilutibacter tolerans</name>
    <dbReference type="NCBI Taxonomy" id="1604334"/>
    <lineage>
        <taxon>Bacteria</taxon>
        <taxon>Pseudomonadati</taxon>
        <taxon>Pseudomonadota</taxon>
        <taxon>Gammaproteobacteria</taxon>
        <taxon>Lysobacterales</taxon>
        <taxon>Lysobacteraceae</taxon>
        <taxon>Solilutibacter</taxon>
    </lineage>
</organism>
<keyword evidence="7 13" id="KW-0653">Protein transport</keyword>
<dbReference type="CDD" id="cd19961">
    <property type="entry name" value="EcYidC-like_peri"/>
    <property type="match status" value="1"/>
</dbReference>
<proteinExistence type="inferred from homology"/>
<dbReference type="NCBIfam" id="TIGR03592">
    <property type="entry name" value="yidC_oxa1_cterm"/>
    <property type="match status" value="1"/>
</dbReference>
<evidence type="ECO:0000256" key="2">
    <source>
        <dbReference type="ARBA" id="ARBA00010527"/>
    </source>
</evidence>
<keyword evidence="9 13" id="KW-0472">Membrane</keyword>
<dbReference type="GO" id="GO:0051205">
    <property type="term" value="P:protein insertion into membrane"/>
    <property type="evidence" value="ECO:0007669"/>
    <property type="project" value="TreeGrafter"/>
</dbReference>
<dbReference type="Pfam" id="PF14849">
    <property type="entry name" value="YidC_periplas"/>
    <property type="match status" value="1"/>
</dbReference>
<dbReference type="GO" id="GO:0032977">
    <property type="term" value="F:membrane insertase activity"/>
    <property type="evidence" value="ECO:0007669"/>
    <property type="project" value="InterPro"/>
</dbReference>
<reference evidence="17" key="1">
    <citation type="submission" date="2017-01" db="EMBL/GenBank/DDBJ databases">
        <authorList>
            <person name="Varghese N."/>
            <person name="Submissions S."/>
        </authorList>
    </citation>
    <scope>NUCLEOTIDE SEQUENCE [LARGE SCALE GENOMIC DNA]</scope>
    <source>
        <strain evidence="17">UM1</strain>
    </source>
</reference>
<feature type="transmembrane region" description="Helical" evidence="13">
    <location>
        <begin position="519"/>
        <end position="541"/>
    </location>
</feature>
<keyword evidence="17" id="KW-1185">Reference proteome</keyword>
<keyword evidence="4 13" id="KW-0813">Transport</keyword>
<dbReference type="PANTHER" id="PTHR12428:SF65">
    <property type="entry name" value="CYTOCHROME C OXIDASE ASSEMBLY PROTEIN COX18, MITOCHONDRIAL"/>
    <property type="match status" value="1"/>
</dbReference>
<dbReference type="CDD" id="cd20070">
    <property type="entry name" value="5TM_YidC_Alb3"/>
    <property type="match status" value="1"/>
</dbReference>
<comment type="subunit">
    <text evidence="13">Interacts with the Sec translocase complex via SecD. Specifically interacts with transmembrane segments of nascent integral membrane proteins during membrane integration.</text>
</comment>
<evidence type="ECO:0000256" key="6">
    <source>
        <dbReference type="ARBA" id="ARBA00022692"/>
    </source>
</evidence>
<evidence type="ECO:0000256" key="9">
    <source>
        <dbReference type="ARBA" id="ARBA00023136"/>
    </source>
</evidence>
<evidence type="ECO:0000256" key="7">
    <source>
        <dbReference type="ARBA" id="ARBA00022927"/>
    </source>
</evidence>
<dbReference type="Proteomes" id="UP000241788">
    <property type="component" value="Unassembled WGS sequence"/>
</dbReference>
<dbReference type="Gene3D" id="2.70.98.90">
    <property type="match status" value="1"/>
</dbReference>
<dbReference type="InterPro" id="IPR019998">
    <property type="entry name" value="Membr_insert_YidC"/>
</dbReference>
<dbReference type="HAMAP" id="MF_01810">
    <property type="entry name" value="YidC_type1"/>
    <property type="match status" value="1"/>
</dbReference>
<evidence type="ECO:0000256" key="11">
    <source>
        <dbReference type="ARBA" id="ARBA00033245"/>
    </source>
</evidence>
<evidence type="ECO:0000256" key="5">
    <source>
        <dbReference type="ARBA" id="ARBA00022475"/>
    </source>
</evidence>
<comment type="subcellular location">
    <subcellularLocation>
        <location evidence="1">Cell inner membrane</location>
        <topology evidence="1">Multi-pass membrane protein</topology>
    </subcellularLocation>
    <subcellularLocation>
        <location evidence="13">Cell membrane</location>
        <topology evidence="13">Multi-pass membrane protein</topology>
    </subcellularLocation>
</comment>
<evidence type="ECO:0000256" key="8">
    <source>
        <dbReference type="ARBA" id="ARBA00022989"/>
    </source>
</evidence>
<dbReference type="EMBL" id="FTLW01000002">
    <property type="protein sequence ID" value="SIQ27711.1"/>
    <property type="molecule type" value="Genomic_DNA"/>
</dbReference>
<dbReference type="OrthoDB" id="9780552at2"/>
<dbReference type="InterPro" id="IPR038221">
    <property type="entry name" value="YidC_periplasmic_sf"/>
</dbReference>
<dbReference type="InterPro" id="IPR047196">
    <property type="entry name" value="YidC_ALB_C"/>
</dbReference>
<accession>A0A1N6RFV3</accession>
<dbReference type="STRING" id="1604334.SAMN05421546_0993"/>
<feature type="transmembrane region" description="Helical" evidence="13">
    <location>
        <begin position="485"/>
        <end position="507"/>
    </location>
</feature>
<evidence type="ECO:0000256" key="3">
    <source>
        <dbReference type="ARBA" id="ARBA00015325"/>
    </source>
</evidence>
<comment type="similarity">
    <text evidence="2 13">Belongs to the OXA1/ALB3/YidC family. Type 1 subfamily.</text>
</comment>
<evidence type="ECO:0000313" key="16">
    <source>
        <dbReference type="EMBL" id="SIQ27711.1"/>
    </source>
</evidence>
<gene>
    <name evidence="13" type="primary">yidC</name>
    <name evidence="16" type="ORF">SAMN05421546_0993</name>
</gene>
<comment type="function">
    <text evidence="13">Required for the insertion and/or proper folding and/or complex formation of integral membrane proteins into the membrane. Involved in integration of membrane proteins that insert both dependently and independently of the Sec translocase complex, as well as at least some lipoproteins. Aids folding of multispanning membrane proteins.</text>
</comment>
<dbReference type="RefSeq" id="WP_076585860.1">
    <property type="nucleotide sequence ID" value="NZ_FTLW01000002.1"/>
</dbReference>
<evidence type="ECO:0000313" key="17">
    <source>
        <dbReference type="Proteomes" id="UP000241788"/>
    </source>
</evidence>
<keyword evidence="6 13" id="KW-0812">Transmembrane</keyword>
<evidence type="ECO:0000256" key="12">
    <source>
        <dbReference type="ARBA" id="ARBA00033342"/>
    </source>
</evidence>
<evidence type="ECO:0000256" key="13">
    <source>
        <dbReference type="HAMAP-Rule" id="MF_01810"/>
    </source>
</evidence>
<dbReference type="NCBIfam" id="NF002352">
    <property type="entry name" value="PRK01318.1-3"/>
    <property type="match status" value="1"/>
</dbReference>
<dbReference type="PANTHER" id="PTHR12428">
    <property type="entry name" value="OXA1"/>
    <property type="match status" value="1"/>
</dbReference>
<evidence type="ECO:0000256" key="1">
    <source>
        <dbReference type="ARBA" id="ARBA00004429"/>
    </source>
</evidence>
<dbReference type="InterPro" id="IPR028055">
    <property type="entry name" value="YidC/Oxa/ALB_C"/>
</dbReference>
<dbReference type="AlphaFoldDB" id="A0A1N6RFV3"/>
<dbReference type="GO" id="GO:0015031">
    <property type="term" value="P:protein transport"/>
    <property type="evidence" value="ECO:0007669"/>
    <property type="project" value="UniProtKB-KW"/>
</dbReference>
<dbReference type="Pfam" id="PF02096">
    <property type="entry name" value="60KD_IMP"/>
    <property type="match status" value="1"/>
</dbReference>
<feature type="transmembrane region" description="Helical" evidence="13">
    <location>
        <begin position="438"/>
        <end position="461"/>
    </location>
</feature>
<sequence>MNQTRLFLIFAWLMVATLLWMEWGKEQQAARAPVTPAAQIAAPPAMVPGQAAPATPGAVPTANVPVVGGQAPVTKASPAAQGLVATTDVLQVTLDGGSVREADLLKFPQTRDAGSKPVMLFDPNPASFYAAQSGWVGQNGAAAPTHAAGFVPVSPGTTYTLADGQDSLSIPFVWTGPNGVSIERTYILKRGSYTIEVRDVAKNASATPWTGYVYRQLVRVPQEIKASMFHPESYSFRGATWYSQDGGYERRKFDDFLDDGKLNQTIEGGWLAMLQHHFFSAWIPQADQPALYALDQQGGAASISATGPQFTLAPGQSATTTAKLWVGPKEVELIQAQNVPKLDRAVDYSRFDIFAMLGEGLFWILSKLHGLIGNWGWAIIGLVVILKIALFPLSNAQYKSAAKMRKFQPRLAQLKERYGDDKQKFQQAMMELYKTEKINPVGGCLPIIPQILIFMTLYWVLSEAVELRHAPWIGWIQDLTARDPYFILPVLNAAIMMATQHLTPMAPGMDPMQQKMLKLMPVVFGVLLAFLPAGLVLYQVANGGLGLLQQWYMLKKYADTPAKGAPSKTVKK</sequence>
<keyword evidence="5 13" id="KW-1003">Cell membrane</keyword>
<feature type="domain" description="Membrane insertase YidC/Oxa/ALB C-terminal" evidence="14">
    <location>
        <begin position="375"/>
        <end position="554"/>
    </location>
</feature>
<dbReference type="PRINTS" id="PR01900">
    <property type="entry name" value="YIDCPROTEIN"/>
</dbReference>
<evidence type="ECO:0000256" key="10">
    <source>
        <dbReference type="ARBA" id="ARBA00023186"/>
    </source>
</evidence>
<dbReference type="NCBIfam" id="TIGR03593">
    <property type="entry name" value="yidC_nterm"/>
    <property type="match status" value="1"/>
</dbReference>